<organism evidence="5 6">
    <name type="scientific">Actinorhabdospora filicis</name>
    <dbReference type="NCBI Taxonomy" id="1785913"/>
    <lineage>
        <taxon>Bacteria</taxon>
        <taxon>Bacillati</taxon>
        <taxon>Actinomycetota</taxon>
        <taxon>Actinomycetes</taxon>
        <taxon>Micromonosporales</taxon>
        <taxon>Micromonosporaceae</taxon>
        <taxon>Actinorhabdospora</taxon>
    </lineage>
</organism>
<dbReference type="InterPro" id="IPR001867">
    <property type="entry name" value="OmpR/PhoB-type_DNA-bd"/>
</dbReference>
<dbReference type="SMART" id="SM00862">
    <property type="entry name" value="Trans_reg_C"/>
    <property type="match status" value="1"/>
</dbReference>
<dbReference type="InterPro" id="IPR005158">
    <property type="entry name" value="BTAD"/>
</dbReference>
<dbReference type="SUPFAM" id="SSF46894">
    <property type="entry name" value="C-terminal effector domain of the bipartite response regulators"/>
    <property type="match status" value="1"/>
</dbReference>
<dbReference type="AlphaFoldDB" id="A0A9W6SRF4"/>
<dbReference type="InterPro" id="IPR036388">
    <property type="entry name" value="WH-like_DNA-bd_sf"/>
</dbReference>
<dbReference type="Pfam" id="PF00486">
    <property type="entry name" value="Trans_reg_C"/>
    <property type="match status" value="1"/>
</dbReference>
<gene>
    <name evidence="5" type="ORF">Afil01_63610</name>
</gene>
<dbReference type="SUPFAM" id="SSF48452">
    <property type="entry name" value="TPR-like"/>
    <property type="match status" value="2"/>
</dbReference>
<dbReference type="PANTHER" id="PTHR47691:SF3">
    <property type="entry name" value="HTH-TYPE TRANSCRIPTIONAL REGULATOR RV0890C-RELATED"/>
    <property type="match status" value="1"/>
</dbReference>
<dbReference type="PANTHER" id="PTHR47691">
    <property type="entry name" value="REGULATOR-RELATED"/>
    <property type="match status" value="1"/>
</dbReference>
<dbReference type="GO" id="GO:0006355">
    <property type="term" value="P:regulation of DNA-templated transcription"/>
    <property type="evidence" value="ECO:0007669"/>
    <property type="project" value="InterPro"/>
</dbReference>
<comment type="caution">
    <text evidence="5">The sequence shown here is derived from an EMBL/GenBank/DDBJ whole genome shotgun (WGS) entry which is preliminary data.</text>
</comment>
<feature type="DNA-binding region" description="OmpR/PhoB-type" evidence="3">
    <location>
        <begin position="1"/>
        <end position="95"/>
    </location>
</feature>
<evidence type="ECO:0000259" key="4">
    <source>
        <dbReference type="PROSITE" id="PS51755"/>
    </source>
</evidence>
<dbReference type="Gene3D" id="1.10.10.10">
    <property type="entry name" value="Winged helix-like DNA-binding domain superfamily/Winged helix DNA-binding domain"/>
    <property type="match status" value="1"/>
</dbReference>
<dbReference type="Pfam" id="PF03704">
    <property type="entry name" value="BTAD"/>
    <property type="match status" value="1"/>
</dbReference>
<dbReference type="PROSITE" id="PS51755">
    <property type="entry name" value="OMPR_PHOB"/>
    <property type="match status" value="1"/>
</dbReference>
<dbReference type="InterPro" id="IPR011990">
    <property type="entry name" value="TPR-like_helical_dom_sf"/>
</dbReference>
<dbReference type="InterPro" id="IPR027417">
    <property type="entry name" value="P-loop_NTPase"/>
</dbReference>
<evidence type="ECO:0000256" key="1">
    <source>
        <dbReference type="ARBA" id="ARBA00005820"/>
    </source>
</evidence>
<dbReference type="Proteomes" id="UP001165079">
    <property type="component" value="Unassembled WGS sequence"/>
</dbReference>
<proteinExistence type="inferred from homology"/>
<sequence length="972" mass="102740">MRFGVLGTVTAWAGDAEVAVPERKVRLLLAALLTDPGRVVSADRLVEEVWDGDPPGKPANALQRKVSELRKALDAAEPGARDLVSFRDPGYLLRVTTAETDAGRFEALVARARPAAPAAKARLLEEALGLWRGPAFADVDLSFARPAASRLDEARLDAIESLAEARLELGAHARVLAELAAPLAEHPSRERLRAAHMRALDLAGRTTEALDDFGEHRERLADLGLDPSPALTELHRSLLRGERRPAASAPALPAPVTELIGRDAAIAEVLALLGESRLVTLTGTGGVGKTGLALAVARESGEPARLVELAALPEGADETALAEAALAALGVAEEPGLPAPERLAEAVRGGVLLVLDNCEHVVAGAAALAARLLRAAPGLRVLATGREPLSTAGEALYPVPPLDAAAAARLFAARVAATLPGFALTHANTATVEAICRRLDGVPLALELAAPRVRVLGPEKLLERLDDRFGLLTGGYRDAPARQRTLRAVIDWSYGLLSPREREVLRGLSVFADGCTLESAEAVLGDVLGELTGLVDRSLVSVAPGPRFRLLESVSAYAAARLDEEGETPGVRARHTAHFAGLAASALVWGTGQREWLPRLDAEAADVRAALEHGAPVPDALAWYWVLRGRYAEADRHLSAPDARTAAWRWGVRRLRGDLTTPPPPLDGLDGRTLWFLGFACQESVDFPAAWRFLARALPVLRAEGDAWGVAAALALRAVHTRAVKGLDTARGEAEESMAVFTRLGDQWGRVRAAYPLASIAEATGDYDRAAALHTGALADARGLGLWREAADRLCGLGRIALLRGDLTASLRLHTEALALSETHHHRNGIVSAEIGLGLTHRRAGDLDAAETTMRRVLGWGRERDFPPITSLALAELGFTAELRGDRTEAHRLHTLGLAEAHRADDRAVALALEGLAGATPDPAEASRLLTEAARLREDAGTPLPPGERGDVERITARLGGVGGTASGDAGG</sequence>
<feature type="domain" description="OmpR/PhoB-type" evidence="4">
    <location>
        <begin position="1"/>
        <end position="95"/>
    </location>
</feature>
<reference evidence="5" key="1">
    <citation type="submission" date="2023-03" db="EMBL/GenBank/DDBJ databases">
        <title>Actinorhabdospora filicis NBRC 111898.</title>
        <authorList>
            <person name="Ichikawa N."/>
            <person name="Sato H."/>
            <person name="Tonouchi N."/>
        </authorList>
    </citation>
    <scope>NUCLEOTIDE SEQUENCE</scope>
    <source>
        <strain evidence="5">NBRC 111898</strain>
    </source>
</reference>
<keyword evidence="2 3" id="KW-0238">DNA-binding</keyword>
<dbReference type="Gene3D" id="1.25.40.10">
    <property type="entry name" value="Tetratricopeptide repeat domain"/>
    <property type="match status" value="2"/>
</dbReference>
<dbReference type="SMART" id="SM01043">
    <property type="entry name" value="BTAD"/>
    <property type="match status" value="1"/>
</dbReference>
<accession>A0A9W6SRF4</accession>
<keyword evidence="6" id="KW-1185">Reference proteome</keyword>
<evidence type="ECO:0000313" key="5">
    <source>
        <dbReference type="EMBL" id="GLZ81554.1"/>
    </source>
</evidence>
<comment type="similarity">
    <text evidence="1">Belongs to the AfsR/DnrI/RedD regulatory family.</text>
</comment>
<dbReference type="RefSeq" id="WP_285667041.1">
    <property type="nucleotide sequence ID" value="NZ_BSTX01000006.1"/>
</dbReference>
<dbReference type="CDD" id="cd15831">
    <property type="entry name" value="BTAD"/>
    <property type="match status" value="1"/>
</dbReference>
<name>A0A9W6SRF4_9ACTN</name>
<dbReference type="EMBL" id="BSTX01000006">
    <property type="protein sequence ID" value="GLZ81554.1"/>
    <property type="molecule type" value="Genomic_DNA"/>
</dbReference>
<evidence type="ECO:0000313" key="6">
    <source>
        <dbReference type="Proteomes" id="UP001165079"/>
    </source>
</evidence>
<dbReference type="SUPFAM" id="SSF52540">
    <property type="entry name" value="P-loop containing nucleoside triphosphate hydrolases"/>
    <property type="match status" value="1"/>
</dbReference>
<evidence type="ECO:0000256" key="2">
    <source>
        <dbReference type="ARBA" id="ARBA00023125"/>
    </source>
</evidence>
<evidence type="ECO:0000256" key="3">
    <source>
        <dbReference type="PROSITE-ProRule" id="PRU01091"/>
    </source>
</evidence>
<dbReference type="GO" id="GO:0003677">
    <property type="term" value="F:DNA binding"/>
    <property type="evidence" value="ECO:0007669"/>
    <property type="project" value="UniProtKB-UniRule"/>
</dbReference>
<protein>
    <recommendedName>
        <fullName evidence="4">OmpR/PhoB-type domain-containing protein</fullName>
    </recommendedName>
</protein>
<dbReference type="InterPro" id="IPR016032">
    <property type="entry name" value="Sig_transdc_resp-reg_C-effctor"/>
</dbReference>
<dbReference type="GO" id="GO:0000160">
    <property type="term" value="P:phosphorelay signal transduction system"/>
    <property type="evidence" value="ECO:0007669"/>
    <property type="project" value="InterPro"/>
</dbReference>